<evidence type="ECO:0000256" key="2">
    <source>
        <dbReference type="SAM" id="MobiDB-lite"/>
    </source>
</evidence>
<comment type="caution">
    <text evidence="5">The sequence shown here is derived from an EMBL/GenBank/DDBJ whole genome shotgun (WGS) entry which is preliminary data.</text>
</comment>
<proteinExistence type="predicted"/>
<dbReference type="Proteomes" id="UP000682733">
    <property type="component" value="Unassembled WGS sequence"/>
</dbReference>
<gene>
    <name evidence="5" type="ORF">OVA965_LOCUS30090</name>
    <name evidence="6" type="ORF">TMI583_LOCUS30888</name>
</gene>
<keyword evidence="3" id="KW-1133">Transmembrane helix</keyword>
<keyword evidence="1" id="KW-0862">Zinc</keyword>
<feature type="region of interest" description="Disordered" evidence="2">
    <location>
        <begin position="1"/>
        <end position="31"/>
    </location>
</feature>
<reference evidence="5" key="1">
    <citation type="submission" date="2021-02" db="EMBL/GenBank/DDBJ databases">
        <authorList>
            <person name="Nowell W R."/>
        </authorList>
    </citation>
    <scope>NUCLEOTIDE SEQUENCE</scope>
</reference>
<dbReference type="AlphaFoldDB" id="A0A8S2F3V8"/>
<dbReference type="EMBL" id="CAJOBA010043278">
    <property type="protein sequence ID" value="CAF4146859.1"/>
    <property type="molecule type" value="Genomic_DNA"/>
</dbReference>
<feature type="domain" description="SWIM-type" evidence="4">
    <location>
        <begin position="281"/>
        <end position="328"/>
    </location>
</feature>
<feature type="compositionally biased region" description="Acidic residues" evidence="2">
    <location>
        <begin position="12"/>
        <end position="31"/>
    </location>
</feature>
<evidence type="ECO:0000256" key="3">
    <source>
        <dbReference type="SAM" id="Phobius"/>
    </source>
</evidence>
<dbReference type="GO" id="GO:0008270">
    <property type="term" value="F:zinc ion binding"/>
    <property type="evidence" value="ECO:0007669"/>
    <property type="project" value="UniProtKB-KW"/>
</dbReference>
<sequence length="555" mass="64732">HSTIISTADIERSDDDQSQEPQENDISETDMTDEEDMLDIIEHDHNYSAIDTTQEETARESARRFVREIKYSIHLPSYDEFMSELPTIQLNWPIKFITYFTNNILPTIQQIGMWRVDELNLNNYFKRSITSNITEGMNRLYKDVVNWKLLSIDRLLLMLNKLQGFFVNETIRGYCSLGKWPWLRLCKYFTMMFFCRRFQLKLNTGYAALQPTNRQQVFDSLRPYDPQQIVDEIKCVQAEIDSSDAANTTRTQRSKPLSALEMSKLFYSSKQISFSTDIGAWSVQHENNSFDSVDIRDFPNFRCSCEWFKRLSKKEDCIHILAVRRITKQRAQLPKPNMTKLRKANRAEQGVTKNCKKQPIKLDKEAIARENKTSLFFFSLNVCTCSIFQRKQAAVTDIDSMESDLQNFNNQHQRKGIQPNCTCMNINKEMSINRLTEKCHSVFDNRYQWFLHLPLANIDCYSNSWSYFISKILCWIMAGIDSILPYFIWGPPLTPAVGAFLCVFGLGLTLFSSPLSLAPWLVLIIESVPFLFGWFMIIFYFVVVPPAVYFHPHTA</sequence>
<accession>A0A8S2F3V8</accession>
<evidence type="ECO:0000313" key="7">
    <source>
        <dbReference type="Proteomes" id="UP000677228"/>
    </source>
</evidence>
<evidence type="ECO:0000256" key="1">
    <source>
        <dbReference type="PROSITE-ProRule" id="PRU00325"/>
    </source>
</evidence>
<feature type="transmembrane region" description="Helical" evidence="3">
    <location>
        <begin position="496"/>
        <end position="525"/>
    </location>
</feature>
<dbReference type="InterPro" id="IPR007527">
    <property type="entry name" value="Znf_SWIM"/>
</dbReference>
<evidence type="ECO:0000259" key="4">
    <source>
        <dbReference type="PROSITE" id="PS50966"/>
    </source>
</evidence>
<protein>
    <recommendedName>
        <fullName evidence="4">SWIM-type domain-containing protein</fullName>
    </recommendedName>
</protein>
<feature type="transmembrane region" description="Helical" evidence="3">
    <location>
        <begin position="465"/>
        <end position="489"/>
    </location>
</feature>
<keyword evidence="1" id="KW-0863">Zinc-finger</keyword>
<dbReference type="Proteomes" id="UP000677228">
    <property type="component" value="Unassembled WGS sequence"/>
</dbReference>
<keyword evidence="3" id="KW-0812">Transmembrane</keyword>
<feature type="non-terminal residue" evidence="5">
    <location>
        <position position="555"/>
    </location>
</feature>
<evidence type="ECO:0000313" key="5">
    <source>
        <dbReference type="EMBL" id="CAF1335496.1"/>
    </source>
</evidence>
<keyword evidence="1" id="KW-0479">Metal-binding</keyword>
<feature type="transmembrane region" description="Helical" evidence="3">
    <location>
        <begin position="531"/>
        <end position="550"/>
    </location>
</feature>
<evidence type="ECO:0000313" key="6">
    <source>
        <dbReference type="EMBL" id="CAF4146859.1"/>
    </source>
</evidence>
<dbReference type="PROSITE" id="PS50966">
    <property type="entry name" value="ZF_SWIM"/>
    <property type="match status" value="1"/>
</dbReference>
<dbReference type="EMBL" id="CAJNOK010021653">
    <property type="protein sequence ID" value="CAF1335496.1"/>
    <property type="molecule type" value="Genomic_DNA"/>
</dbReference>
<organism evidence="5 7">
    <name type="scientific">Didymodactylos carnosus</name>
    <dbReference type="NCBI Taxonomy" id="1234261"/>
    <lineage>
        <taxon>Eukaryota</taxon>
        <taxon>Metazoa</taxon>
        <taxon>Spiralia</taxon>
        <taxon>Gnathifera</taxon>
        <taxon>Rotifera</taxon>
        <taxon>Eurotatoria</taxon>
        <taxon>Bdelloidea</taxon>
        <taxon>Philodinida</taxon>
        <taxon>Philodinidae</taxon>
        <taxon>Didymodactylos</taxon>
    </lineage>
</organism>
<name>A0A8S2F3V8_9BILA</name>
<keyword evidence="3" id="KW-0472">Membrane</keyword>